<sequence length="360" mass="37048">MGFWSSFANAFSKDGAATTFMEKLPLVGHGVALVHVIAGNPDHAKRAAATATNSVITTAGAVAGGAIGIVGGPAGVIAGASVGGALAAQAGMITEYGIASTIKDESIKGDVGEISLKRALTDGVIAGVSGLIGGGGGLTSAGKAAGKTAIEATGKALMKTGYESAGKVVLESATKEAAKHVTTASLASLTVGASRGAMSQAKDRKTGKPGKRVCTAAQQAKAIYVDLLCRSLHDECPTFAIHSMTNNIKQLLVETVVVGHDWAPADTLVKAQVTSCDYYYDGTVGGFAPLRERIAQEFDMITGAEIGTLSQSDTTVRHLLDTSTRQIAEQSVYHMLDEIRTEFRALDTLMDTDFAWVPTT</sequence>
<dbReference type="AlphaFoldDB" id="A0AAD7KGL1"/>
<name>A0AAD7KGL1_9AGAR</name>
<proteinExistence type="predicted"/>
<protein>
    <submittedName>
        <fullName evidence="1">Uncharacterized protein</fullName>
    </submittedName>
</protein>
<keyword evidence="2" id="KW-1185">Reference proteome</keyword>
<dbReference type="Proteomes" id="UP001215280">
    <property type="component" value="Unassembled WGS sequence"/>
</dbReference>
<evidence type="ECO:0000313" key="2">
    <source>
        <dbReference type="Proteomes" id="UP001215280"/>
    </source>
</evidence>
<dbReference type="EMBL" id="JARJLG010000001">
    <property type="protein sequence ID" value="KAJ7785036.1"/>
    <property type="molecule type" value="Genomic_DNA"/>
</dbReference>
<reference evidence="1" key="1">
    <citation type="submission" date="2023-03" db="EMBL/GenBank/DDBJ databases">
        <title>Massive genome expansion in bonnet fungi (Mycena s.s.) driven by repeated elements and novel gene families across ecological guilds.</title>
        <authorList>
            <consortium name="Lawrence Berkeley National Laboratory"/>
            <person name="Harder C.B."/>
            <person name="Miyauchi S."/>
            <person name="Viragh M."/>
            <person name="Kuo A."/>
            <person name="Thoen E."/>
            <person name="Andreopoulos B."/>
            <person name="Lu D."/>
            <person name="Skrede I."/>
            <person name="Drula E."/>
            <person name="Henrissat B."/>
            <person name="Morin E."/>
            <person name="Kohler A."/>
            <person name="Barry K."/>
            <person name="LaButti K."/>
            <person name="Morin E."/>
            <person name="Salamov A."/>
            <person name="Lipzen A."/>
            <person name="Mereny Z."/>
            <person name="Hegedus B."/>
            <person name="Baldrian P."/>
            <person name="Stursova M."/>
            <person name="Weitz H."/>
            <person name="Taylor A."/>
            <person name="Grigoriev I.V."/>
            <person name="Nagy L.G."/>
            <person name="Martin F."/>
            <person name="Kauserud H."/>
        </authorList>
    </citation>
    <scope>NUCLEOTIDE SEQUENCE</scope>
    <source>
        <strain evidence="1">CBHHK188m</strain>
    </source>
</reference>
<gene>
    <name evidence="1" type="ORF">DFH07DRAFT_907698</name>
</gene>
<accession>A0AAD7KGL1</accession>
<comment type="caution">
    <text evidence="1">The sequence shown here is derived from an EMBL/GenBank/DDBJ whole genome shotgun (WGS) entry which is preliminary data.</text>
</comment>
<evidence type="ECO:0000313" key="1">
    <source>
        <dbReference type="EMBL" id="KAJ7785036.1"/>
    </source>
</evidence>
<organism evidence="1 2">
    <name type="scientific">Mycena maculata</name>
    <dbReference type="NCBI Taxonomy" id="230809"/>
    <lineage>
        <taxon>Eukaryota</taxon>
        <taxon>Fungi</taxon>
        <taxon>Dikarya</taxon>
        <taxon>Basidiomycota</taxon>
        <taxon>Agaricomycotina</taxon>
        <taxon>Agaricomycetes</taxon>
        <taxon>Agaricomycetidae</taxon>
        <taxon>Agaricales</taxon>
        <taxon>Marasmiineae</taxon>
        <taxon>Mycenaceae</taxon>
        <taxon>Mycena</taxon>
    </lineage>
</organism>